<dbReference type="RefSeq" id="WP_154662948.1">
    <property type="nucleotide sequence ID" value="NZ_CP008874.1"/>
</dbReference>
<dbReference type="HOGENOM" id="CLU_3020824_0_0_2"/>
<dbReference type="EMBL" id="CP011564">
    <property type="protein sequence ID" value="ALG82405.1"/>
    <property type="molecule type" value="Genomic_DNA"/>
</dbReference>
<dbReference type="EMBL" id="CP008874">
    <property type="protein sequence ID" value="AKH98011.1"/>
    <property type="molecule type" value="Genomic_DNA"/>
</dbReference>
<dbReference type="GeneID" id="58746505"/>
<evidence type="ECO:0000313" key="2">
    <source>
        <dbReference type="EMBL" id="ALG82405.1"/>
    </source>
</evidence>
<accession>A0A0F7PA39</accession>
<organism evidence="1 4">
    <name type="scientific">Halanaeroarchaeum sulfurireducens</name>
    <dbReference type="NCBI Taxonomy" id="1604004"/>
    <lineage>
        <taxon>Archaea</taxon>
        <taxon>Methanobacteriati</taxon>
        <taxon>Methanobacteriota</taxon>
        <taxon>Stenosarchaea group</taxon>
        <taxon>Halobacteria</taxon>
        <taxon>Halobacteriales</taxon>
        <taxon>Halobacteriaceae</taxon>
        <taxon>Halanaeroarchaeum</taxon>
    </lineage>
</organism>
<sequence length="55" mass="6391">MVLDRHVHRLLSFYGPAILRFGGIEEEEVMLVLSFEERFDVNLGLLKDVAKLWMG</sequence>
<evidence type="ECO:0000313" key="1">
    <source>
        <dbReference type="EMBL" id="AKH98011.1"/>
    </source>
</evidence>
<protein>
    <submittedName>
        <fullName evidence="1">Polysaccharide biosynthesis protein</fullName>
    </submittedName>
</protein>
<dbReference type="STRING" id="1604004.HLASA_1519"/>
<evidence type="ECO:0000313" key="4">
    <source>
        <dbReference type="Proteomes" id="UP000069906"/>
    </source>
</evidence>
<reference evidence="1 4" key="1">
    <citation type="journal article" date="2015" name="ISME J.">
        <title>Elemental sulfur and acetate can support life of a novel strictly anaerobic haloarchaeon.</title>
        <authorList>
            <person name="Sorokin D.Y."/>
            <person name="Kublanov I.V."/>
            <person name="Gavrilov S.N."/>
            <person name="Rojo D."/>
            <person name="Roman P."/>
            <person name="Golyshin P.N."/>
            <person name="Slepak V.Z."/>
            <person name="Smedile F."/>
            <person name="Ferrer M."/>
            <person name="Messina E."/>
            <person name="La Cono V."/>
            <person name="Yakimov M.M."/>
        </authorList>
    </citation>
    <scope>NUCLEOTIDE SEQUENCE [LARGE SCALE GENOMIC DNA]</scope>
    <source>
        <strain evidence="1 4">HSR2</strain>
    </source>
</reference>
<dbReference type="KEGG" id="hsu:HLASF_1532"/>
<dbReference type="Proteomes" id="UP000069906">
    <property type="component" value="Chromosome"/>
</dbReference>
<evidence type="ECO:0000313" key="3">
    <source>
        <dbReference type="Proteomes" id="UP000060390"/>
    </source>
</evidence>
<dbReference type="AlphaFoldDB" id="A0A0F7PA39"/>
<proteinExistence type="predicted"/>
<name>A0A0F7PA39_9EURY</name>
<dbReference type="OrthoDB" id="19148at2157"/>
<dbReference type="Proteomes" id="UP000060390">
    <property type="component" value="Chromosome"/>
</dbReference>
<reference evidence="2 3" key="3">
    <citation type="journal article" date="2016" name="Stand. Genomic Sci.">
        <title>Complete genome sequence of 'Halanaeroarchaeum sulfurireducens' M27-SA2, a sulfur-reducing and acetate-oxidizing haloarchaeon from the deep-sea hypersaline anoxic lake Medee.</title>
        <authorList>
            <person name="Messina E."/>
            <person name="Sorokin D.Y."/>
            <person name="Kublanov I.V."/>
            <person name="Toshchakov S."/>
            <person name="Lopatina A."/>
            <person name="Arcadi E."/>
            <person name="Smedile F."/>
            <person name="La Spada G."/>
            <person name="La Cono V."/>
            <person name="Yakimov M.M."/>
        </authorList>
    </citation>
    <scope>NUCLEOTIDE SEQUENCE [LARGE SCALE GENOMIC DNA]</scope>
    <source>
        <strain evidence="2 3">M27-SA2</strain>
    </source>
</reference>
<keyword evidence="4" id="KW-1185">Reference proteome</keyword>
<gene>
    <name evidence="2" type="ORF">HLASA_1519</name>
    <name evidence="1" type="ORF">HLASF_1532</name>
</gene>
<dbReference type="KEGG" id="hsf:HLASA_1519"/>
<reference evidence="3" key="2">
    <citation type="submission" date="2015-05" db="EMBL/GenBank/DDBJ databases">
        <title>Complete genome sequence of Halanaeroarchaeum sulfurireducens type strain M27-SA2, a sulfate-reducer haloarchaeon from marine anoxic lake Medee.</title>
        <authorList>
            <person name="Messina E."/>
            <person name="Kublanov I.V."/>
            <person name="Toshchakov S."/>
            <person name="Arcadi E."/>
            <person name="La Spada G."/>
            <person name="La Cono V."/>
            <person name="Yakimov M.M."/>
        </authorList>
    </citation>
    <scope>NUCLEOTIDE SEQUENCE [LARGE SCALE GENOMIC DNA]</scope>
    <source>
        <strain evidence="3">M27-SA2</strain>
    </source>
</reference>